<dbReference type="InterPro" id="IPR013223">
    <property type="entry name" value="RNase_B_OB_dom"/>
</dbReference>
<dbReference type="HAMAP" id="MF_01895">
    <property type="entry name" value="RNase_R"/>
    <property type="match status" value="1"/>
</dbReference>
<keyword evidence="3 8" id="KW-0963">Cytoplasm</keyword>
<keyword evidence="4 8" id="KW-0540">Nuclease</keyword>
<reference evidence="12" key="1">
    <citation type="journal article" date="2019" name="Int. J. Syst. Evol. Microbiol.">
        <title>The Global Catalogue of Microorganisms (GCM) 10K type strain sequencing project: providing services to taxonomists for standard genome sequencing and annotation.</title>
        <authorList>
            <consortium name="The Broad Institute Genomics Platform"/>
            <consortium name="The Broad Institute Genome Sequencing Center for Infectious Disease"/>
            <person name="Wu L."/>
            <person name="Ma J."/>
        </authorList>
    </citation>
    <scope>NUCLEOTIDE SEQUENCE [LARGE SCALE GENOMIC DNA]</scope>
    <source>
        <strain evidence="12">JCM 16545</strain>
    </source>
</reference>
<dbReference type="PROSITE" id="PS50126">
    <property type="entry name" value="S1"/>
    <property type="match status" value="1"/>
</dbReference>
<dbReference type="SUPFAM" id="SSF50249">
    <property type="entry name" value="Nucleic acid-binding proteins"/>
    <property type="match status" value="3"/>
</dbReference>
<dbReference type="Proteomes" id="UP001597297">
    <property type="component" value="Unassembled WGS sequence"/>
</dbReference>
<proteinExistence type="inferred from homology"/>
<dbReference type="GO" id="GO:0008859">
    <property type="term" value="F:exoribonuclease II activity"/>
    <property type="evidence" value="ECO:0007669"/>
    <property type="project" value="UniProtKB-EC"/>
</dbReference>
<dbReference type="InterPro" id="IPR012340">
    <property type="entry name" value="NA-bd_OB-fold"/>
</dbReference>
<keyword evidence="7 8" id="KW-0694">RNA-binding</keyword>
<dbReference type="InterPro" id="IPR001900">
    <property type="entry name" value="RNase_II/R"/>
</dbReference>
<comment type="function">
    <text evidence="8">3'-5' exoribonuclease that releases 5'-nucleoside monophosphates and is involved in maturation of structured RNAs.</text>
</comment>
<dbReference type="SMART" id="SM00955">
    <property type="entry name" value="RNB"/>
    <property type="match status" value="1"/>
</dbReference>
<dbReference type="CDD" id="cd04471">
    <property type="entry name" value="S1_RNase_R"/>
    <property type="match status" value="1"/>
</dbReference>
<gene>
    <name evidence="8 11" type="primary">rnr</name>
    <name evidence="11" type="ORF">ACFSQZ_06700</name>
</gene>
<name>A0ABW5E6S7_9BACT</name>
<feature type="compositionally biased region" description="Basic residues" evidence="9">
    <location>
        <begin position="692"/>
        <end position="711"/>
    </location>
</feature>
<dbReference type="InterPro" id="IPR003029">
    <property type="entry name" value="S1_domain"/>
</dbReference>
<organism evidence="11 12">
    <name type="scientific">Rubritalea spongiae</name>
    <dbReference type="NCBI Taxonomy" id="430797"/>
    <lineage>
        <taxon>Bacteria</taxon>
        <taxon>Pseudomonadati</taxon>
        <taxon>Verrucomicrobiota</taxon>
        <taxon>Verrucomicrobiia</taxon>
        <taxon>Verrucomicrobiales</taxon>
        <taxon>Rubritaleaceae</taxon>
        <taxon>Rubritalea</taxon>
    </lineage>
</organism>
<dbReference type="PANTHER" id="PTHR23355">
    <property type="entry name" value="RIBONUCLEASE"/>
    <property type="match status" value="1"/>
</dbReference>
<evidence type="ECO:0000256" key="3">
    <source>
        <dbReference type="ARBA" id="ARBA00022490"/>
    </source>
</evidence>
<comment type="caution">
    <text evidence="11">The sequence shown here is derived from an EMBL/GenBank/DDBJ whole genome shotgun (WGS) entry which is preliminary data.</text>
</comment>
<dbReference type="InterPro" id="IPR004476">
    <property type="entry name" value="RNase_II/RNase_R"/>
</dbReference>
<dbReference type="InterPro" id="IPR022966">
    <property type="entry name" value="RNase_II/R_CS"/>
</dbReference>
<feature type="region of interest" description="Disordered" evidence="9">
    <location>
        <begin position="689"/>
        <end position="718"/>
    </location>
</feature>
<evidence type="ECO:0000259" key="10">
    <source>
        <dbReference type="PROSITE" id="PS50126"/>
    </source>
</evidence>
<evidence type="ECO:0000313" key="11">
    <source>
        <dbReference type="EMBL" id="MFD2276149.1"/>
    </source>
</evidence>
<evidence type="ECO:0000256" key="1">
    <source>
        <dbReference type="ARBA" id="ARBA00001849"/>
    </source>
</evidence>
<dbReference type="Gene3D" id="2.40.50.140">
    <property type="entry name" value="Nucleic acid-binding proteins"/>
    <property type="match status" value="2"/>
</dbReference>
<dbReference type="EC" id="3.1.13.1" evidence="8"/>
<dbReference type="InterPro" id="IPR011805">
    <property type="entry name" value="RNase_R"/>
</dbReference>
<keyword evidence="6 8" id="KW-0269">Exonuclease</keyword>
<sequence>MKHSIMTVLNKRSHKPSHFNQLLTTLGLRQTAEPQLKAPTAKLGKAHGSRAIKQNTSTNAQDKNRVTGRIQITAQGRGFVQPDNPDAEEIVISACQTGTAFNGDRVQVKLSAHSQGSRSNSRPTGAVVAVLERKRTKFVGTLERRDSSYFVVLDDSRISQPFQVAPPKKGRAKLGDKVLVALKKWSSARDIPQGEIMETLGPANGKGVDMVGVLRQYDLSAEFPPEVLKEVKRLGSTVTKKDLTDRTDCRSHPVITIDPADAKDFDDAFSLTRAGKGRWKLCVHIADVSHYVKAGSAIDKEAQLRANSTYLVDRVIPMLPEALSNHLCSLMPHVDRLTKCVEFLITDEGKVLRSSFYAAVIHSKQRYSYEQAMDVIENDPSNPLEQMLHSANTLAAKIRRRRIQAGSLDMDFPETKIHLDAEGKIKKLEAVDYDASHQLIEEFMLLANESVARHLQKLKRPSLHRVHEEPDCERLAEYRTEVRKHGIQCGDLTKTSEVQKLFKRLHEHPIGPVLKIGFLRSLMKARYAAKPEGHYGLAKTFYTHFTSPIRRYADLVVHRSLFGETQEINMEDIALHITDKESNSTDAERDSKNLKLYSFLSAQLETKERQAYTALVTEVRNIGISISVSELGLKGMIPFSQLKDDFYQFDPAKNIARGQRQGRLFKLGDEVQVVIAKVDSDKQRLDFTLSSNKRRSERAPRKRRARKRGAKRAALAPA</sequence>
<evidence type="ECO:0000256" key="7">
    <source>
        <dbReference type="ARBA" id="ARBA00022884"/>
    </source>
</evidence>
<dbReference type="Pfam" id="PF00773">
    <property type="entry name" value="RNB"/>
    <property type="match status" value="1"/>
</dbReference>
<evidence type="ECO:0000256" key="6">
    <source>
        <dbReference type="ARBA" id="ARBA00022839"/>
    </source>
</evidence>
<dbReference type="InterPro" id="IPR050180">
    <property type="entry name" value="RNR_Ribonuclease"/>
</dbReference>
<evidence type="ECO:0000256" key="2">
    <source>
        <dbReference type="ARBA" id="ARBA00004496"/>
    </source>
</evidence>
<dbReference type="PROSITE" id="PS01175">
    <property type="entry name" value="RIBONUCLEASE_II"/>
    <property type="match status" value="1"/>
</dbReference>
<dbReference type="InterPro" id="IPR040476">
    <property type="entry name" value="CSD2"/>
</dbReference>
<keyword evidence="12" id="KW-1185">Reference proteome</keyword>
<dbReference type="RefSeq" id="WP_377094516.1">
    <property type="nucleotide sequence ID" value="NZ_JBHSJM010000001.1"/>
</dbReference>
<dbReference type="SMART" id="SM00316">
    <property type="entry name" value="S1"/>
    <property type="match status" value="1"/>
</dbReference>
<dbReference type="Pfam" id="PF08206">
    <property type="entry name" value="OB_RNB"/>
    <property type="match status" value="1"/>
</dbReference>
<protein>
    <recommendedName>
        <fullName evidence="8">Ribonuclease R</fullName>
        <shortName evidence="8">RNase R</shortName>
        <ecNumber evidence="8">3.1.13.1</ecNumber>
    </recommendedName>
</protein>
<feature type="domain" description="S1 motif" evidence="10">
    <location>
        <begin position="609"/>
        <end position="690"/>
    </location>
</feature>
<dbReference type="Pfam" id="PF00575">
    <property type="entry name" value="S1"/>
    <property type="match status" value="1"/>
</dbReference>
<evidence type="ECO:0000256" key="8">
    <source>
        <dbReference type="HAMAP-Rule" id="MF_01895"/>
    </source>
</evidence>
<evidence type="ECO:0000256" key="9">
    <source>
        <dbReference type="SAM" id="MobiDB-lite"/>
    </source>
</evidence>
<dbReference type="Pfam" id="PF17876">
    <property type="entry name" value="CSD2"/>
    <property type="match status" value="1"/>
</dbReference>
<dbReference type="NCBIfam" id="TIGR00358">
    <property type="entry name" value="3_prime_RNase"/>
    <property type="match status" value="1"/>
</dbReference>
<evidence type="ECO:0000256" key="4">
    <source>
        <dbReference type="ARBA" id="ARBA00022722"/>
    </source>
</evidence>
<evidence type="ECO:0000313" key="12">
    <source>
        <dbReference type="Proteomes" id="UP001597297"/>
    </source>
</evidence>
<comment type="catalytic activity">
    <reaction evidence="1 8">
        <text>Exonucleolytic cleavage in the 3'- to 5'-direction to yield nucleoside 5'-phosphates.</text>
        <dbReference type="EC" id="3.1.13.1"/>
    </reaction>
</comment>
<dbReference type="EMBL" id="JBHUJC010000020">
    <property type="protein sequence ID" value="MFD2276149.1"/>
    <property type="molecule type" value="Genomic_DNA"/>
</dbReference>
<accession>A0ABW5E6S7</accession>
<comment type="subcellular location">
    <subcellularLocation>
        <location evidence="2 8">Cytoplasm</location>
    </subcellularLocation>
</comment>
<dbReference type="NCBIfam" id="TIGR02063">
    <property type="entry name" value="RNase_R"/>
    <property type="match status" value="1"/>
</dbReference>
<comment type="similarity">
    <text evidence="8">Belongs to the RNR ribonuclease family. RNase R subfamily.</text>
</comment>
<keyword evidence="5 8" id="KW-0378">Hydrolase</keyword>
<evidence type="ECO:0000256" key="5">
    <source>
        <dbReference type="ARBA" id="ARBA00022801"/>
    </source>
</evidence>
<dbReference type="PANTHER" id="PTHR23355:SF9">
    <property type="entry name" value="DIS3-LIKE EXONUCLEASE 2"/>
    <property type="match status" value="1"/>
</dbReference>